<comment type="caution">
    <text evidence="1">The sequence shown here is derived from an EMBL/GenBank/DDBJ whole genome shotgun (WGS) entry which is preliminary data.</text>
</comment>
<protein>
    <submittedName>
        <fullName evidence="1">Uncharacterized protein</fullName>
    </submittedName>
</protein>
<reference evidence="1 2" key="1">
    <citation type="submission" date="2020-08" db="EMBL/GenBank/DDBJ databases">
        <title>Genomic Encyclopedia of Type Strains, Phase IV (KMG-IV): sequencing the most valuable type-strain genomes for metagenomic binning, comparative biology and taxonomic classification.</title>
        <authorList>
            <person name="Goeker M."/>
        </authorList>
    </citation>
    <scope>NUCLEOTIDE SEQUENCE [LARGE SCALE GENOMIC DNA]</scope>
    <source>
        <strain evidence="1 2">DSM 21458</strain>
    </source>
</reference>
<dbReference type="EMBL" id="JACHHG010000014">
    <property type="protein sequence ID" value="MBB6099665.1"/>
    <property type="molecule type" value="Genomic_DNA"/>
</dbReference>
<dbReference type="AlphaFoldDB" id="A0A841I767"/>
<accession>A0A841I767</accession>
<evidence type="ECO:0000313" key="2">
    <source>
        <dbReference type="Proteomes" id="UP000569951"/>
    </source>
</evidence>
<dbReference type="RefSeq" id="WP_183988416.1">
    <property type="nucleotide sequence ID" value="NZ_JACHHG010000014.1"/>
</dbReference>
<organism evidence="1 2">
    <name type="scientific">Deinobacterium chartae</name>
    <dbReference type="NCBI Taxonomy" id="521158"/>
    <lineage>
        <taxon>Bacteria</taxon>
        <taxon>Thermotogati</taxon>
        <taxon>Deinococcota</taxon>
        <taxon>Deinococci</taxon>
        <taxon>Deinococcales</taxon>
        <taxon>Deinococcaceae</taxon>
        <taxon>Deinobacterium</taxon>
    </lineage>
</organism>
<name>A0A841I767_9DEIO</name>
<proteinExistence type="predicted"/>
<keyword evidence="2" id="KW-1185">Reference proteome</keyword>
<dbReference type="Proteomes" id="UP000569951">
    <property type="component" value="Unassembled WGS sequence"/>
</dbReference>
<sequence>MEDFLETIRPYGSEYVIQLYLLRNQFDSEKIGISALFGDCQDVSVSDITGDLWPAKVILVEIYYDSPPSDIEVRLNSQLEVSKGESVACWYMLEGAFDVTSLDSDWSSRNIYGFAFDDQPSIINIEIEQRSLRSWSDSVRSMAVYIYDKFPALKFIE</sequence>
<gene>
    <name evidence="1" type="ORF">HNR42_003123</name>
</gene>
<evidence type="ECO:0000313" key="1">
    <source>
        <dbReference type="EMBL" id="MBB6099665.1"/>
    </source>
</evidence>